<keyword evidence="1" id="KW-0472">Membrane</keyword>
<proteinExistence type="predicted"/>
<evidence type="ECO:0000313" key="2">
    <source>
        <dbReference type="EMBL" id="ABM30698.1"/>
    </source>
</evidence>
<protein>
    <submittedName>
        <fullName evidence="2">Uncharacterized protein</fullName>
    </submittedName>
</protein>
<sequence length="306" mass="32180">MPGVLIEQLHGGNCLRVCVRPRLLAAAMLLAGGLLAVLPWIVAVPWVADPQARARLASEGPWAVAVLVLWGVLVCGGGIALLRFAPRSREARLSRLEGTGEALRHFRGAPSVRDMGVILSHIDAIWLRRVPHGRGGLRREELVLRCVHGGPRVLAWVVLPRAGAPSRLEAAARAAGGFLGVPVALEGEPLPPRSAALRRQIRSLPKVAEPPVDTPRLRLPGRCMAAAGAALAALFAAWLAWQVAGAVQTGHLVIHPRAGGARHYDWNAAPGPFAIQLVFTAALAALCALIAWLAAKVALGGGNRSA</sequence>
<gene>
    <name evidence="2" type="ordered locus">Aave_0084</name>
</gene>
<feature type="transmembrane region" description="Helical" evidence="1">
    <location>
        <begin position="223"/>
        <end position="241"/>
    </location>
</feature>
<evidence type="ECO:0000256" key="1">
    <source>
        <dbReference type="SAM" id="Phobius"/>
    </source>
</evidence>
<dbReference type="AlphaFoldDB" id="A1TIB0"/>
<keyword evidence="1" id="KW-0812">Transmembrane</keyword>
<feature type="transmembrane region" description="Helical" evidence="1">
    <location>
        <begin position="273"/>
        <end position="295"/>
    </location>
</feature>
<keyword evidence="1" id="KW-1133">Transmembrane helix</keyword>
<name>A1TIB0_PARC0</name>
<feature type="transmembrane region" description="Helical" evidence="1">
    <location>
        <begin position="62"/>
        <end position="85"/>
    </location>
</feature>
<dbReference type="HOGENOM" id="CLU_907998_0_0_4"/>
<reference evidence="2 3" key="1">
    <citation type="submission" date="2006-12" db="EMBL/GenBank/DDBJ databases">
        <title>Complete sequence of Acidovorax avenae subsp. citrulli AAC00-1.</title>
        <authorList>
            <consortium name="US DOE Joint Genome Institute"/>
            <person name="Copeland A."/>
            <person name="Lucas S."/>
            <person name="Lapidus A."/>
            <person name="Barry K."/>
            <person name="Detter J.C."/>
            <person name="Glavina del Rio T."/>
            <person name="Dalin E."/>
            <person name="Tice H."/>
            <person name="Pitluck S."/>
            <person name="Kiss H."/>
            <person name="Brettin T."/>
            <person name="Bruce D."/>
            <person name="Han C."/>
            <person name="Tapia R."/>
            <person name="Gilna P."/>
            <person name="Schmutz J."/>
            <person name="Larimer F."/>
            <person name="Land M."/>
            <person name="Hauser L."/>
            <person name="Kyrpides N."/>
            <person name="Kim E."/>
            <person name="Stahl D."/>
            <person name="Richardson P."/>
        </authorList>
    </citation>
    <scope>NUCLEOTIDE SEQUENCE [LARGE SCALE GENOMIC DNA]</scope>
    <source>
        <strain evidence="2 3">AAC00-1</strain>
    </source>
</reference>
<dbReference type="OrthoDB" id="8810191at2"/>
<evidence type="ECO:0000313" key="3">
    <source>
        <dbReference type="Proteomes" id="UP000002596"/>
    </source>
</evidence>
<accession>A1TIB0</accession>
<feature type="transmembrane region" description="Helical" evidence="1">
    <location>
        <begin position="23"/>
        <end position="42"/>
    </location>
</feature>
<dbReference type="STRING" id="397945.Aave_0084"/>
<dbReference type="EMBL" id="CP000512">
    <property type="protein sequence ID" value="ABM30698.1"/>
    <property type="molecule type" value="Genomic_DNA"/>
</dbReference>
<dbReference type="KEGG" id="aav:Aave_0084"/>
<organism evidence="2 3">
    <name type="scientific">Paracidovorax citrulli (strain AAC00-1)</name>
    <name type="common">Acidovorax citrulli</name>
    <dbReference type="NCBI Taxonomy" id="397945"/>
    <lineage>
        <taxon>Bacteria</taxon>
        <taxon>Pseudomonadati</taxon>
        <taxon>Pseudomonadota</taxon>
        <taxon>Betaproteobacteria</taxon>
        <taxon>Burkholderiales</taxon>
        <taxon>Comamonadaceae</taxon>
        <taxon>Paracidovorax</taxon>
    </lineage>
</organism>
<dbReference type="Proteomes" id="UP000002596">
    <property type="component" value="Chromosome"/>
</dbReference>